<dbReference type="PANTHER" id="PTHR47506:SF3">
    <property type="entry name" value="HTH-TYPE TRANSCRIPTIONAL REGULATOR LMRA"/>
    <property type="match status" value="1"/>
</dbReference>
<evidence type="ECO:0000313" key="8">
    <source>
        <dbReference type="Proteomes" id="UP001595923"/>
    </source>
</evidence>
<dbReference type="Pfam" id="PF21993">
    <property type="entry name" value="TetR_C_13_2"/>
    <property type="match status" value="1"/>
</dbReference>
<dbReference type="SUPFAM" id="SSF48498">
    <property type="entry name" value="Tetracyclin repressor-like, C-terminal domain"/>
    <property type="match status" value="1"/>
</dbReference>
<dbReference type="RefSeq" id="WP_378575585.1">
    <property type="nucleotide sequence ID" value="NZ_JBHSFQ010000015.1"/>
</dbReference>
<organism evidence="7 8">
    <name type="scientific">Nocardiopsis mangrovi</name>
    <dbReference type="NCBI Taxonomy" id="1179818"/>
    <lineage>
        <taxon>Bacteria</taxon>
        <taxon>Bacillati</taxon>
        <taxon>Actinomycetota</taxon>
        <taxon>Actinomycetes</taxon>
        <taxon>Streptosporangiales</taxon>
        <taxon>Nocardiopsidaceae</taxon>
        <taxon>Nocardiopsis</taxon>
    </lineage>
</organism>
<evidence type="ECO:0000256" key="4">
    <source>
        <dbReference type="PROSITE-ProRule" id="PRU00335"/>
    </source>
</evidence>
<reference evidence="8" key="1">
    <citation type="journal article" date="2019" name="Int. J. Syst. Evol. Microbiol.">
        <title>The Global Catalogue of Microorganisms (GCM) 10K type strain sequencing project: providing services to taxonomists for standard genome sequencing and annotation.</title>
        <authorList>
            <consortium name="The Broad Institute Genomics Platform"/>
            <consortium name="The Broad Institute Genome Sequencing Center for Infectious Disease"/>
            <person name="Wu L."/>
            <person name="Ma J."/>
        </authorList>
    </citation>
    <scope>NUCLEOTIDE SEQUENCE [LARGE SCALE GENOMIC DNA]</scope>
    <source>
        <strain evidence="8">XZYJ18</strain>
    </source>
</reference>
<keyword evidence="3" id="KW-0804">Transcription</keyword>
<protein>
    <submittedName>
        <fullName evidence="7">TetR/AcrR family transcriptional regulator</fullName>
    </submittedName>
</protein>
<dbReference type="InterPro" id="IPR036271">
    <property type="entry name" value="Tet_transcr_reg_TetR-rel_C_sf"/>
</dbReference>
<feature type="domain" description="HTH tetR-type" evidence="6">
    <location>
        <begin position="132"/>
        <end position="192"/>
    </location>
</feature>
<comment type="caution">
    <text evidence="7">The sequence shown here is derived from an EMBL/GenBank/DDBJ whole genome shotgun (WGS) entry which is preliminary data.</text>
</comment>
<proteinExistence type="predicted"/>
<dbReference type="SUPFAM" id="SSF46689">
    <property type="entry name" value="Homeodomain-like"/>
    <property type="match status" value="1"/>
</dbReference>
<keyword evidence="1" id="KW-0805">Transcription regulation</keyword>
<dbReference type="InterPro" id="IPR009057">
    <property type="entry name" value="Homeodomain-like_sf"/>
</dbReference>
<sequence length="320" mass="33507">MAPATRVPLMRMYATDATLRLGVSHPRAVLPELLDFVARTGFAAERAITLTADWEQAPTAYAARSTKVVLRRAPLAAVEADGDQPGPAPARPARTSRVPAALPCTGAPPGALRRLWRSSWPEGVVHVADSSPRARERIVAGAAEMIGRRGLNATSIRETARHARAPLGSTYHYFPGGKGQLAAEAVRYAGGAVARSLRAELRAGPAAGLRAFLALWRAMLVGGDFRLGCPVLAVSVEEPPDGEVPAALAAAAEAFGEWEDLLAASLREHGTGAEQAEQLATLVVASVEGAVVMCRATRSTRPLDRVAERLSALIGDAVGG</sequence>
<accession>A0ABV9DWV8</accession>
<dbReference type="Pfam" id="PF00440">
    <property type="entry name" value="TetR_N"/>
    <property type="match status" value="1"/>
</dbReference>
<evidence type="ECO:0000256" key="2">
    <source>
        <dbReference type="ARBA" id="ARBA00023125"/>
    </source>
</evidence>
<dbReference type="Proteomes" id="UP001595923">
    <property type="component" value="Unassembled WGS sequence"/>
</dbReference>
<evidence type="ECO:0000259" key="6">
    <source>
        <dbReference type="PROSITE" id="PS50977"/>
    </source>
</evidence>
<evidence type="ECO:0000256" key="5">
    <source>
        <dbReference type="SAM" id="MobiDB-lite"/>
    </source>
</evidence>
<keyword evidence="2 4" id="KW-0238">DNA-binding</keyword>
<dbReference type="EMBL" id="JBHSFQ010000015">
    <property type="protein sequence ID" value="MFC4563380.1"/>
    <property type="molecule type" value="Genomic_DNA"/>
</dbReference>
<evidence type="ECO:0000256" key="1">
    <source>
        <dbReference type="ARBA" id="ARBA00023015"/>
    </source>
</evidence>
<keyword evidence="8" id="KW-1185">Reference proteome</keyword>
<feature type="DNA-binding region" description="H-T-H motif" evidence="4">
    <location>
        <begin position="155"/>
        <end position="174"/>
    </location>
</feature>
<dbReference type="Gene3D" id="1.10.357.10">
    <property type="entry name" value="Tetracycline Repressor, domain 2"/>
    <property type="match status" value="1"/>
</dbReference>
<dbReference type="PANTHER" id="PTHR47506">
    <property type="entry name" value="TRANSCRIPTIONAL REGULATORY PROTEIN"/>
    <property type="match status" value="1"/>
</dbReference>
<dbReference type="InterPro" id="IPR054156">
    <property type="entry name" value="YxaF_TetR_C"/>
</dbReference>
<dbReference type="PROSITE" id="PS50977">
    <property type="entry name" value="HTH_TETR_2"/>
    <property type="match status" value="1"/>
</dbReference>
<name>A0ABV9DWV8_9ACTN</name>
<gene>
    <name evidence="7" type="ORF">ACFO4E_16065</name>
</gene>
<evidence type="ECO:0000313" key="7">
    <source>
        <dbReference type="EMBL" id="MFC4563380.1"/>
    </source>
</evidence>
<dbReference type="InterPro" id="IPR001647">
    <property type="entry name" value="HTH_TetR"/>
</dbReference>
<feature type="region of interest" description="Disordered" evidence="5">
    <location>
        <begin position="79"/>
        <end position="103"/>
    </location>
</feature>
<evidence type="ECO:0000256" key="3">
    <source>
        <dbReference type="ARBA" id="ARBA00023163"/>
    </source>
</evidence>